<keyword evidence="2" id="KW-1185">Reference proteome</keyword>
<organism evidence="1 2">
    <name type="scientific">Psychroflexus salinarum</name>
    <dbReference type="NCBI Taxonomy" id="546024"/>
    <lineage>
        <taxon>Bacteria</taxon>
        <taxon>Pseudomonadati</taxon>
        <taxon>Bacteroidota</taxon>
        <taxon>Flavobacteriia</taxon>
        <taxon>Flavobacteriales</taxon>
        <taxon>Flavobacteriaceae</taxon>
        <taxon>Psychroflexus</taxon>
    </lineage>
</organism>
<evidence type="ECO:0000313" key="2">
    <source>
        <dbReference type="Proteomes" id="UP001597049"/>
    </source>
</evidence>
<sequence length="226" mass="26858">MIISHKHKFIFIKTAKTAGSSIEIALSKICGSRDIITYKEKESLGDLSKSIRQNVNIPFKYYSKKDWRKLLRERTRKQFKGHDSALSISQNIDDHIWNNYYKFCFERNPYDKFISWYYWCGGPNRFGTMKNFIQSGIAGDVKGKSLYCIDDKIVVDEIYKFEDIDSALSNLREVCSITDEIKMPKKKFKGVQRKDQRHYSEVLGDYEKEWITKNYSFELEQFNYEF</sequence>
<proteinExistence type="predicted"/>
<gene>
    <name evidence="1" type="ORF">ACFQ0R_12050</name>
</gene>
<protein>
    <submittedName>
        <fullName evidence="1">Sulfotransferase family 2 domain-containing protein</fullName>
    </submittedName>
</protein>
<reference evidence="2" key="1">
    <citation type="journal article" date="2019" name="Int. J. Syst. Evol. Microbiol.">
        <title>The Global Catalogue of Microorganisms (GCM) 10K type strain sequencing project: providing services to taxonomists for standard genome sequencing and annotation.</title>
        <authorList>
            <consortium name="The Broad Institute Genomics Platform"/>
            <consortium name="The Broad Institute Genome Sequencing Center for Infectious Disease"/>
            <person name="Wu L."/>
            <person name="Ma J."/>
        </authorList>
    </citation>
    <scope>NUCLEOTIDE SEQUENCE [LARGE SCALE GENOMIC DNA]</scope>
    <source>
        <strain evidence="2">CCUG 56752</strain>
    </source>
</reference>
<dbReference type="EMBL" id="JBHTIV010000022">
    <property type="protein sequence ID" value="MFD0933332.1"/>
    <property type="molecule type" value="Genomic_DNA"/>
</dbReference>
<name>A0ABW3GSR3_9FLAO</name>
<dbReference type="Pfam" id="PF03567">
    <property type="entry name" value="Sulfotransfer_2"/>
    <property type="match status" value="1"/>
</dbReference>
<dbReference type="InterPro" id="IPR005331">
    <property type="entry name" value="Sulfotransferase"/>
</dbReference>
<dbReference type="RefSeq" id="WP_379658634.1">
    <property type="nucleotide sequence ID" value="NZ_JBHTIV010000022.1"/>
</dbReference>
<accession>A0ABW3GSR3</accession>
<evidence type="ECO:0000313" key="1">
    <source>
        <dbReference type="EMBL" id="MFD0933332.1"/>
    </source>
</evidence>
<dbReference type="Proteomes" id="UP001597049">
    <property type="component" value="Unassembled WGS sequence"/>
</dbReference>
<dbReference type="Gene3D" id="3.40.50.300">
    <property type="entry name" value="P-loop containing nucleotide triphosphate hydrolases"/>
    <property type="match status" value="1"/>
</dbReference>
<comment type="caution">
    <text evidence="1">The sequence shown here is derived from an EMBL/GenBank/DDBJ whole genome shotgun (WGS) entry which is preliminary data.</text>
</comment>
<dbReference type="InterPro" id="IPR027417">
    <property type="entry name" value="P-loop_NTPase"/>
</dbReference>